<dbReference type="KEGG" id="epa:110251068"/>
<dbReference type="CDD" id="cd00637">
    <property type="entry name" value="7tm_classA_rhodopsin-like"/>
    <property type="match status" value="1"/>
</dbReference>
<accession>A0A913Y366</accession>
<dbReference type="Proteomes" id="UP000887567">
    <property type="component" value="Unplaced"/>
</dbReference>
<keyword evidence="3 5" id="KW-1133">Transmembrane helix</keyword>
<dbReference type="InterPro" id="IPR000276">
    <property type="entry name" value="GPCR_Rhodpsn"/>
</dbReference>
<proteinExistence type="predicted"/>
<comment type="subcellular location">
    <subcellularLocation>
        <location evidence="1">Membrane</location>
    </subcellularLocation>
</comment>
<dbReference type="PRINTS" id="PR00237">
    <property type="entry name" value="GPCRRHODOPSN"/>
</dbReference>
<dbReference type="RefSeq" id="XP_020913394.2">
    <property type="nucleotide sequence ID" value="XM_021057735.2"/>
</dbReference>
<keyword evidence="4 5" id="KW-0472">Membrane</keyword>
<dbReference type="PROSITE" id="PS50262">
    <property type="entry name" value="G_PROTEIN_RECEP_F1_2"/>
    <property type="match status" value="1"/>
</dbReference>
<dbReference type="Gene3D" id="1.20.1070.10">
    <property type="entry name" value="Rhodopsin 7-helix transmembrane proteins"/>
    <property type="match status" value="1"/>
</dbReference>
<evidence type="ECO:0000256" key="3">
    <source>
        <dbReference type="ARBA" id="ARBA00022989"/>
    </source>
</evidence>
<dbReference type="GO" id="GO:0004930">
    <property type="term" value="F:G protein-coupled receptor activity"/>
    <property type="evidence" value="ECO:0007669"/>
    <property type="project" value="InterPro"/>
</dbReference>
<name>A0A913Y366_EXADI</name>
<evidence type="ECO:0000256" key="1">
    <source>
        <dbReference type="ARBA" id="ARBA00004370"/>
    </source>
</evidence>
<dbReference type="Pfam" id="PF00001">
    <property type="entry name" value="7tm_1"/>
    <property type="match status" value="1"/>
</dbReference>
<reference evidence="7" key="1">
    <citation type="submission" date="2022-11" db="UniProtKB">
        <authorList>
            <consortium name="EnsemblMetazoa"/>
        </authorList>
    </citation>
    <scope>IDENTIFICATION</scope>
</reference>
<dbReference type="GeneID" id="110251068"/>
<dbReference type="PANTHER" id="PTHR45698">
    <property type="entry name" value="TRACE AMINE-ASSOCIATED RECEPTOR 19N-RELATED"/>
    <property type="match status" value="1"/>
</dbReference>
<evidence type="ECO:0000313" key="7">
    <source>
        <dbReference type="EnsemblMetazoa" id="XP_020913394.2"/>
    </source>
</evidence>
<evidence type="ECO:0000313" key="8">
    <source>
        <dbReference type="Proteomes" id="UP000887567"/>
    </source>
</evidence>
<feature type="transmembrane region" description="Helical" evidence="5">
    <location>
        <begin position="182"/>
        <end position="202"/>
    </location>
</feature>
<protein>
    <recommendedName>
        <fullName evidence="6">G-protein coupled receptors family 1 profile domain-containing protein</fullName>
    </recommendedName>
</protein>
<feature type="transmembrane region" description="Helical" evidence="5">
    <location>
        <begin position="6"/>
        <end position="31"/>
    </location>
</feature>
<dbReference type="AlphaFoldDB" id="A0A913Y366"/>
<feature type="domain" description="G-protein coupled receptors family 1 profile" evidence="6">
    <location>
        <begin position="23"/>
        <end position="234"/>
    </location>
</feature>
<dbReference type="GO" id="GO:0016020">
    <property type="term" value="C:membrane"/>
    <property type="evidence" value="ECO:0007669"/>
    <property type="project" value="UniProtKB-SubCell"/>
</dbReference>
<organism evidence="7 8">
    <name type="scientific">Exaiptasia diaphana</name>
    <name type="common">Tropical sea anemone</name>
    <name type="synonym">Aiptasia pulchella</name>
    <dbReference type="NCBI Taxonomy" id="2652724"/>
    <lineage>
        <taxon>Eukaryota</taxon>
        <taxon>Metazoa</taxon>
        <taxon>Cnidaria</taxon>
        <taxon>Anthozoa</taxon>
        <taxon>Hexacorallia</taxon>
        <taxon>Actiniaria</taxon>
        <taxon>Aiptasiidae</taxon>
        <taxon>Exaiptasia</taxon>
    </lineage>
</organism>
<dbReference type="InterPro" id="IPR017452">
    <property type="entry name" value="GPCR_Rhodpsn_7TM"/>
</dbReference>
<feature type="transmembrane region" description="Helical" evidence="5">
    <location>
        <begin position="97"/>
        <end position="117"/>
    </location>
</feature>
<evidence type="ECO:0000256" key="2">
    <source>
        <dbReference type="ARBA" id="ARBA00022692"/>
    </source>
</evidence>
<sequence>MNSTAVVALKVTGLTISVIAIFGNGLVGFIITRVQSMKTSMNYIILNLAILDALTGFFTIYYQLTNDYNEVLGPSLLKQAYNQSAHFAEVLCKIETLTYLGTSISPLLLTAMAYERYKAIVHPLSRLNNEVTRSRLKWILSISWVWGFGYAIFDMCIIQYYAEENYCDDKELGTWYSYGVYELVYTSIQFILTSITMFILYLKVILALRRQDGALATQANAQQARAKARRKMNM</sequence>
<evidence type="ECO:0000256" key="4">
    <source>
        <dbReference type="ARBA" id="ARBA00023136"/>
    </source>
</evidence>
<dbReference type="SUPFAM" id="SSF81321">
    <property type="entry name" value="Family A G protein-coupled receptor-like"/>
    <property type="match status" value="1"/>
</dbReference>
<feature type="transmembrane region" description="Helical" evidence="5">
    <location>
        <begin position="138"/>
        <end position="162"/>
    </location>
</feature>
<evidence type="ECO:0000256" key="5">
    <source>
        <dbReference type="SAM" id="Phobius"/>
    </source>
</evidence>
<keyword evidence="8" id="KW-1185">Reference proteome</keyword>
<feature type="transmembrane region" description="Helical" evidence="5">
    <location>
        <begin position="43"/>
        <end position="64"/>
    </location>
</feature>
<dbReference type="OrthoDB" id="9979846at2759"/>
<dbReference type="EnsemblMetazoa" id="XM_021057735.2">
    <property type="protein sequence ID" value="XP_020913394.2"/>
    <property type="gene ID" value="LOC110251068"/>
</dbReference>
<dbReference type="PANTHER" id="PTHR45698:SF1">
    <property type="entry name" value="TRACE AMINE-ASSOCIATED RECEPTOR 13C-LIKE"/>
    <property type="match status" value="1"/>
</dbReference>
<keyword evidence="2 5" id="KW-0812">Transmembrane</keyword>
<evidence type="ECO:0000259" key="6">
    <source>
        <dbReference type="PROSITE" id="PS50262"/>
    </source>
</evidence>